<proteinExistence type="predicted"/>
<organism evidence="1">
    <name type="scientific">Arundo donax</name>
    <name type="common">Giant reed</name>
    <name type="synonym">Donax arundinaceus</name>
    <dbReference type="NCBI Taxonomy" id="35708"/>
    <lineage>
        <taxon>Eukaryota</taxon>
        <taxon>Viridiplantae</taxon>
        <taxon>Streptophyta</taxon>
        <taxon>Embryophyta</taxon>
        <taxon>Tracheophyta</taxon>
        <taxon>Spermatophyta</taxon>
        <taxon>Magnoliopsida</taxon>
        <taxon>Liliopsida</taxon>
        <taxon>Poales</taxon>
        <taxon>Poaceae</taxon>
        <taxon>PACMAD clade</taxon>
        <taxon>Arundinoideae</taxon>
        <taxon>Arundineae</taxon>
        <taxon>Arundo</taxon>
    </lineage>
</organism>
<evidence type="ECO:0000313" key="1">
    <source>
        <dbReference type="EMBL" id="JAD63098.1"/>
    </source>
</evidence>
<sequence length="66" mass="7765">MVAKACRRTFDSIVILCIWSIWKERNARVFRNQQVTTASLVQLVVDEALLWDRVGIVIWSDFVIRE</sequence>
<name>A0A0A9BLV1_ARUDO</name>
<reference evidence="1" key="2">
    <citation type="journal article" date="2015" name="Data Brief">
        <title>Shoot transcriptome of the giant reed, Arundo donax.</title>
        <authorList>
            <person name="Barrero R.A."/>
            <person name="Guerrero F.D."/>
            <person name="Moolhuijzen P."/>
            <person name="Goolsby J.A."/>
            <person name="Tidwell J."/>
            <person name="Bellgard S.E."/>
            <person name="Bellgard M.I."/>
        </authorList>
    </citation>
    <scope>NUCLEOTIDE SEQUENCE</scope>
    <source>
        <tissue evidence="1">Shoot tissue taken approximately 20 cm above the soil surface</tissue>
    </source>
</reference>
<accession>A0A0A9BLV1</accession>
<dbReference type="AlphaFoldDB" id="A0A0A9BLV1"/>
<reference evidence="1" key="1">
    <citation type="submission" date="2014-09" db="EMBL/GenBank/DDBJ databases">
        <authorList>
            <person name="Magalhaes I.L.F."/>
            <person name="Oliveira U."/>
            <person name="Santos F.R."/>
            <person name="Vidigal T.H.D.A."/>
            <person name="Brescovit A.D."/>
            <person name="Santos A.J."/>
        </authorList>
    </citation>
    <scope>NUCLEOTIDE SEQUENCE</scope>
    <source>
        <tissue evidence="1">Shoot tissue taken approximately 20 cm above the soil surface</tissue>
    </source>
</reference>
<protein>
    <submittedName>
        <fullName evidence="1">Uncharacterized protein</fullName>
    </submittedName>
</protein>
<dbReference type="EMBL" id="GBRH01234797">
    <property type="protein sequence ID" value="JAD63098.1"/>
    <property type="molecule type" value="Transcribed_RNA"/>
</dbReference>